<accession>A0A7J5UNW5</accession>
<dbReference type="AlphaFoldDB" id="A0A7J5UNW5"/>
<proteinExistence type="predicted"/>
<reference evidence="1 2" key="1">
    <citation type="submission" date="2019-10" db="EMBL/GenBank/DDBJ databases">
        <title>Georgenia wutianyii sp. nov. and Georgenia yuyongxinii sp. nov. isolated from plateau pika (Ochotona curzoniae) in the Qinghai-Tibet plateau of China.</title>
        <authorList>
            <person name="Tian Z."/>
        </authorList>
    </citation>
    <scope>NUCLEOTIDE SEQUENCE [LARGE SCALE GENOMIC DNA]</scope>
    <source>
        <strain evidence="1 2">DSM 21501</strain>
    </source>
</reference>
<dbReference type="Proteomes" id="UP000451860">
    <property type="component" value="Unassembled WGS sequence"/>
</dbReference>
<name>A0A7J5UNW5_9MICO</name>
<protein>
    <submittedName>
        <fullName evidence="1">Uncharacterized protein</fullName>
    </submittedName>
</protein>
<gene>
    <name evidence="1" type="ORF">GB883_11420</name>
</gene>
<evidence type="ECO:0000313" key="2">
    <source>
        <dbReference type="Proteomes" id="UP000451860"/>
    </source>
</evidence>
<evidence type="ECO:0000313" key="1">
    <source>
        <dbReference type="EMBL" id="KAE8763960.1"/>
    </source>
</evidence>
<comment type="caution">
    <text evidence="1">The sequence shown here is derived from an EMBL/GenBank/DDBJ whole genome shotgun (WGS) entry which is preliminary data.</text>
</comment>
<dbReference type="EMBL" id="WHJE01000048">
    <property type="protein sequence ID" value="KAE8763960.1"/>
    <property type="molecule type" value="Genomic_DNA"/>
</dbReference>
<dbReference type="OrthoDB" id="5193143at2"/>
<organism evidence="1 2">
    <name type="scientific">Georgenia thermotolerans</name>
    <dbReference type="NCBI Taxonomy" id="527326"/>
    <lineage>
        <taxon>Bacteria</taxon>
        <taxon>Bacillati</taxon>
        <taxon>Actinomycetota</taxon>
        <taxon>Actinomycetes</taxon>
        <taxon>Micrococcales</taxon>
        <taxon>Bogoriellaceae</taxon>
        <taxon>Georgenia</taxon>
    </lineage>
</organism>
<keyword evidence="2" id="KW-1185">Reference proteome</keyword>
<dbReference type="RefSeq" id="WP_152203343.1">
    <property type="nucleotide sequence ID" value="NZ_VUKF01000026.1"/>
</dbReference>
<sequence>MRVVPLASHSRWIADPRGGGRGVRVSTHDDAGMVVLSVWRADECVATVRLRADEAGELVAALAGALAHLADVADPAQPRVS</sequence>